<dbReference type="GO" id="GO:0004523">
    <property type="term" value="F:RNA-DNA hybrid ribonuclease activity"/>
    <property type="evidence" value="ECO:0007669"/>
    <property type="project" value="InterPro"/>
</dbReference>
<dbReference type="InterPro" id="IPR002156">
    <property type="entry name" value="RNaseH_domain"/>
</dbReference>
<organism evidence="2 3">
    <name type="scientific">Dipteronia dyeriana</name>
    <dbReference type="NCBI Taxonomy" id="168575"/>
    <lineage>
        <taxon>Eukaryota</taxon>
        <taxon>Viridiplantae</taxon>
        <taxon>Streptophyta</taxon>
        <taxon>Embryophyta</taxon>
        <taxon>Tracheophyta</taxon>
        <taxon>Spermatophyta</taxon>
        <taxon>Magnoliopsida</taxon>
        <taxon>eudicotyledons</taxon>
        <taxon>Gunneridae</taxon>
        <taxon>Pentapetalae</taxon>
        <taxon>rosids</taxon>
        <taxon>malvids</taxon>
        <taxon>Sapindales</taxon>
        <taxon>Sapindaceae</taxon>
        <taxon>Hippocastanoideae</taxon>
        <taxon>Acereae</taxon>
        <taxon>Dipteronia</taxon>
    </lineage>
</organism>
<dbReference type="PANTHER" id="PTHR47074:SF11">
    <property type="entry name" value="REVERSE TRANSCRIPTASE-LIKE PROTEIN"/>
    <property type="match status" value="1"/>
</dbReference>
<sequence length="188" mass="20651">MKNIPVLDVFLNLLSKVSSDELAQFCMTTWAIWDHRNSFNCGKAKATKLVASWADELLAEFQNSMATLSPLARPPHAINSSAGWLAPSHGLLKLNTMVTTRKNHRSIGLGVAIRNDKGKIIVAHSRTMCGSFSAETGRLLALREAIQLAKFYNISVKIAEVDSSFVASTLISSILFLRDVIFIVTPYS</sequence>
<gene>
    <name evidence="2" type="ORF">Ddye_030358</name>
</gene>
<protein>
    <recommendedName>
        <fullName evidence="1">RNase H type-1 domain-containing protein</fullName>
    </recommendedName>
</protein>
<dbReference type="EMBL" id="JANJYI010000009">
    <property type="protein sequence ID" value="KAK2635566.1"/>
    <property type="molecule type" value="Genomic_DNA"/>
</dbReference>
<dbReference type="GO" id="GO:0003676">
    <property type="term" value="F:nucleic acid binding"/>
    <property type="evidence" value="ECO:0007669"/>
    <property type="project" value="InterPro"/>
</dbReference>
<dbReference type="AlphaFoldDB" id="A0AAD9WLI2"/>
<evidence type="ECO:0000313" key="2">
    <source>
        <dbReference type="EMBL" id="KAK2635566.1"/>
    </source>
</evidence>
<accession>A0AAD9WLI2</accession>
<keyword evidence="3" id="KW-1185">Reference proteome</keyword>
<dbReference type="Pfam" id="PF13456">
    <property type="entry name" value="RVT_3"/>
    <property type="match status" value="1"/>
</dbReference>
<feature type="domain" description="RNase H type-1" evidence="1">
    <location>
        <begin position="98"/>
        <end position="170"/>
    </location>
</feature>
<reference evidence="2" key="1">
    <citation type="journal article" date="2023" name="Plant J.">
        <title>Genome sequences and population genomics provide insights into the demographic history, inbreeding, and mutation load of two 'living fossil' tree species of Dipteronia.</title>
        <authorList>
            <person name="Feng Y."/>
            <person name="Comes H.P."/>
            <person name="Chen J."/>
            <person name="Zhu S."/>
            <person name="Lu R."/>
            <person name="Zhang X."/>
            <person name="Li P."/>
            <person name="Qiu J."/>
            <person name="Olsen K.M."/>
            <person name="Qiu Y."/>
        </authorList>
    </citation>
    <scope>NUCLEOTIDE SEQUENCE</scope>
    <source>
        <strain evidence="2">KIB01</strain>
    </source>
</reference>
<comment type="caution">
    <text evidence="2">The sequence shown here is derived from an EMBL/GenBank/DDBJ whole genome shotgun (WGS) entry which is preliminary data.</text>
</comment>
<name>A0AAD9WLI2_9ROSI</name>
<evidence type="ECO:0000259" key="1">
    <source>
        <dbReference type="Pfam" id="PF13456"/>
    </source>
</evidence>
<dbReference type="PANTHER" id="PTHR47074">
    <property type="entry name" value="BNAC02G40300D PROTEIN"/>
    <property type="match status" value="1"/>
</dbReference>
<dbReference type="Proteomes" id="UP001280121">
    <property type="component" value="Unassembled WGS sequence"/>
</dbReference>
<dbReference type="InterPro" id="IPR052929">
    <property type="entry name" value="RNase_H-like_EbsB-rel"/>
</dbReference>
<evidence type="ECO:0000313" key="3">
    <source>
        <dbReference type="Proteomes" id="UP001280121"/>
    </source>
</evidence>
<proteinExistence type="predicted"/>